<dbReference type="AlphaFoldDB" id="A0A1F8FBJ2"/>
<keyword evidence="2" id="KW-0812">Transmembrane</keyword>
<evidence type="ECO:0000313" key="3">
    <source>
        <dbReference type="EMBL" id="OGN09626.1"/>
    </source>
</evidence>
<name>A0A1F8FBJ2_9BACT</name>
<gene>
    <name evidence="3" type="ORF">A3J46_00150</name>
</gene>
<keyword evidence="2" id="KW-0472">Membrane</keyword>
<evidence type="ECO:0000313" key="4">
    <source>
        <dbReference type="Proteomes" id="UP000177167"/>
    </source>
</evidence>
<organism evidence="3 4">
    <name type="scientific">Candidatus Yanofskybacteria bacterium RIFCSPHIGHO2_02_FULL_41_11</name>
    <dbReference type="NCBI Taxonomy" id="1802675"/>
    <lineage>
        <taxon>Bacteria</taxon>
        <taxon>Candidatus Yanofskyibacteriota</taxon>
    </lineage>
</organism>
<dbReference type="Proteomes" id="UP000177167">
    <property type="component" value="Unassembled WGS sequence"/>
</dbReference>
<proteinExistence type="predicted"/>
<dbReference type="EMBL" id="MGJP01000031">
    <property type="protein sequence ID" value="OGN09626.1"/>
    <property type="molecule type" value="Genomic_DNA"/>
</dbReference>
<accession>A0A1F8FBJ2</accession>
<feature type="compositionally biased region" description="Low complexity" evidence="1">
    <location>
        <begin position="36"/>
        <end position="59"/>
    </location>
</feature>
<sequence length="235" mass="25069">MNQKGFANIVLVVVIVILVGAVGYFAFVKKSEPVAQQPTPTSTRTQPTKSPTPTSSTKTKSIDLAGKYTVNVPVDFTVTEVSKAITKVPVYALESPDGHNISISVHSYTSAESQVPGECIVSNNFDAGKFSAPIFCEGLNLVDSFTISGNRYVKYGTVISDTSLDCTMNSPCPVKVPAETRYSKGYVFVVPDKAHNTVIEFFAGDAAREPSNSVKGFEGVSATLRDTIIPSLSAK</sequence>
<evidence type="ECO:0000256" key="1">
    <source>
        <dbReference type="SAM" id="MobiDB-lite"/>
    </source>
</evidence>
<keyword evidence="2" id="KW-1133">Transmembrane helix</keyword>
<reference evidence="3 4" key="1">
    <citation type="journal article" date="2016" name="Nat. Commun.">
        <title>Thousands of microbial genomes shed light on interconnected biogeochemical processes in an aquifer system.</title>
        <authorList>
            <person name="Anantharaman K."/>
            <person name="Brown C.T."/>
            <person name="Hug L.A."/>
            <person name="Sharon I."/>
            <person name="Castelle C.J."/>
            <person name="Probst A.J."/>
            <person name="Thomas B.C."/>
            <person name="Singh A."/>
            <person name="Wilkins M.J."/>
            <person name="Karaoz U."/>
            <person name="Brodie E.L."/>
            <person name="Williams K.H."/>
            <person name="Hubbard S.S."/>
            <person name="Banfield J.F."/>
        </authorList>
    </citation>
    <scope>NUCLEOTIDE SEQUENCE [LARGE SCALE GENOMIC DNA]</scope>
</reference>
<comment type="caution">
    <text evidence="3">The sequence shown here is derived from an EMBL/GenBank/DDBJ whole genome shotgun (WGS) entry which is preliminary data.</text>
</comment>
<feature type="region of interest" description="Disordered" evidence="1">
    <location>
        <begin position="35"/>
        <end position="59"/>
    </location>
</feature>
<evidence type="ECO:0000256" key="2">
    <source>
        <dbReference type="SAM" id="Phobius"/>
    </source>
</evidence>
<feature type="transmembrane region" description="Helical" evidence="2">
    <location>
        <begin position="6"/>
        <end position="27"/>
    </location>
</feature>
<protein>
    <submittedName>
        <fullName evidence="3">Uncharacterized protein</fullName>
    </submittedName>
</protein>